<keyword evidence="1 3" id="KW-0378">Hydrolase</keyword>
<dbReference type="RefSeq" id="WP_051032289.1">
    <property type="nucleotide sequence ID" value="NZ_CAWPHS010000014.1"/>
</dbReference>
<dbReference type="InterPro" id="IPR029058">
    <property type="entry name" value="AB_hydrolase_fold"/>
</dbReference>
<name>A0A7X6M007_9NOCA</name>
<evidence type="ECO:0000256" key="1">
    <source>
        <dbReference type="ARBA" id="ARBA00022801"/>
    </source>
</evidence>
<dbReference type="Gene3D" id="3.40.50.1820">
    <property type="entry name" value="alpha/beta hydrolase"/>
    <property type="match status" value="1"/>
</dbReference>
<comment type="caution">
    <text evidence="3">The sequence shown here is derived from an EMBL/GenBank/DDBJ whole genome shotgun (WGS) entry which is preliminary data.</text>
</comment>
<feature type="domain" description="AB hydrolase-1" evidence="2">
    <location>
        <begin position="25"/>
        <end position="263"/>
    </location>
</feature>
<evidence type="ECO:0000259" key="2">
    <source>
        <dbReference type="Pfam" id="PF00561"/>
    </source>
</evidence>
<organism evidence="3 4">
    <name type="scientific">Nocardia veterana</name>
    <dbReference type="NCBI Taxonomy" id="132249"/>
    <lineage>
        <taxon>Bacteria</taxon>
        <taxon>Bacillati</taxon>
        <taxon>Actinomycetota</taxon>
        <taxon>Actinomycetes</taxon>
        <taxon>Mycobacteriales</taxon>
        <taxon>Nocardiaceae</taxon>
        <taxon>Nocardia</taxon>
    </lineage>
</organism>
<dbReference type="SUPFAM" id="SSF53474">
    <property type="entry name" value="alpha/beta-Hydrolases"/>
    <property type="match status" value="1"/>
</dbReference>
<dbReference type="EMBL" id="JAAXPE010000021">
    <property type="protein sequence ID" value="NKY87780.1"/>
    <property type="molecule type" value="Genomic_DNA"/>
</dbReference>
<accession>A0A7X6M007</accession>
<proteinExistence type="predicted"/>
<keyword evidence="4" id="KW-1185">Reference proteome</keyword>
<reference evidence="3 4" key="1">
    <citation type="submission" date="2020-04" db="EMBL/GenBank/DDBJ databases">
        <title>MicrobeNet Type strains.</title>
        <authorList>
            <person name="Nicholson A.C."/>
        </authorList>
    </citation>
    <scope>NUCLEOTIDE SEQUENCE [LARGE SCALE GENOMIC DNA]</scope>
    <source>
        <strain evidence="3 4">DSM 44445</strain>
    </source>
</reference>
<dbReference type="AlphaFoldDB" id="A0A7X6M007"/>
<sequence length="290" mass="31814">MQTYTHGEFVFDVTDSGPRTDPARTVVLLHGFPEDRHSWDRVTPALVAAGHRVLAPDLRGYAPGARPRARSAYRLSRPAADVLALADAAGAQRFHVVGHDWGAALAWFLAAEHPDRVTSMSALSVPHPMAFAQAVLTGTQAFRSWYMAAFQLPGLPEVVLSARGGEMMRRGLIRTGLDGESAARYARRARRRADLRGPINWYRALPLNLARPVGAVTVPTLYVRGGADRFVTATAGRHCARYVGGPYRYEVLEDASHWLPEQAPDRIAALLIDHIARYAPTPESAEPRRA</sequence>
<gene>
    <name evidence="3" type="ORF">HGA07_19360</name>
</gene>
<dbReference type="GO" id="GO:0016787">
    <property type="term" value="F:hydrolase activity"/>
    <property type="evidence" value="ECO:0007669"/>
    <property type="project" value="UniProtKB-KW"/>
</dbReference>
<dbReference type="PANTHER" id="PTHR43329">
    <property type="entry name" value="EPOXIDE HYDROLASE"/>
    <property type="match status" value="1"/>
</dbReference>
<dbReference type="PRINTS" id="PR00111">
    <property type="entry name" value="ABHYDROLASE"/>
</dbReference>
<dbReference type="Pfam" id="PF00561">
    <property type="entry name" value="Abhydrolase_1"/>
    <property type="match status" value="1"/>
</dbReference>
<evidence type="ECO:0000313" key="4">
    <source>
        <dbReference type="Proteomes" id="UP000523447"/>
    </source>
</evidence>
<dbReference type="InterPro" id="IPR000639">
    <property type="entry name" value="Epox_hydrolase-like"/>
</dbReference>
<dbReference type="InterPro" id="IPR000073">
    <property type="entry name" value="AB_hydrolase_1"/>
</dbReference>
<dbReference type="Proteomes" id="UP000523447">
    <property type="component" value="Unassembled WGS sequence"/>
</dbReference>
<dbReference type="PRINTS" id="PR00412">
    <property type="entry name" value="EPOXHYDRLASE"/>
</dbReference>
<protein>
    <submittedName>
        <fullName evidence="3">Alpha/beta fold hydrolase</fullName>
    </submittedName>
</protein>
<evidence type="ECO:0000313" key="3">
    <source>
        <dbReference type="EMBL" id="NKY87780.1"/>
    </source>
</evidence>